<name>A0AAD9BV63_DISEL</name>
<reference evidence="1" key="1">
    <citation type="submission" date="2023-04" db="EMBL/GenBank/DDBJ databases">
        <title>Chromosome-level genome of Chaenocephalus aceratus.</title>
        <authorList>
            <person name="Park H."/>
        </authorList>
    </citation>
    <scope>NUCLEOTIDE SEQUENCE</scope>
    <source>
        <strain evidence="1">DE</strain>
        <tissue evidence="1">Muscle</tissue>
    </source>
</reference>
<accession>A0AAD9BV63</accession>
<dbReference type="EMBL" id="JASDAP010000015">
    <property type="protein sequence ID" value="KAK1890935.1"/>
    <property type="molecule type" value="Genomic_DNA"/>
</dbReference>
<protein>
    <submittedName>
        <fullName evidence="1">General transcription factor II-I repeat domain containing protein 2</fullName>
    </submittedName>
</protein>
<dbReference type="AlphaFoldDB" id="A0AAD9BV63"/>
<comment type="caution">
    <text evidence="1">The sequence shown here is derived from an EMBL/GenBank/DDBJ whole genome shotgun (WGS) entry which is preliminary data.</text>
</comment>
<gene>
    <name evidence="1" type="ORF">KUDE01_009766</name>
</gene>
<sequence length="89" mass="10539">MAEAPRKKAKTYHFHEDWEEGFIFTMVKDKCVFMLCHQTQALAKRGKLERHHNTHQQTFKDSFPPKSAIRVRKVEELKSSLTVQQSFFS</sequence>
<dbReference type="Proteomes" id="UP001228049">
    <property type="component" value="Unassembled WGS sequence"/>
</dbReference>
<organism evidence="1 2">
    <name type="scientific">Dissostichus eleginoides</name>
    <name type="common">Patagonian toothfish</name>
    <name type="synonym">Dissostichus amissus</name>
    <dbReference type="NCBI Taxonomy" id="100907"/>
    <lineage>
        <taxon>Eukaryota</taxon>
        <taxon>Metazoa</taxon>
        <taxon>Chordata</taxon>
        <taxon>Craniata</taxon>
        <taxon>Vertebrata</taxon>
        <taxon>Euteleostomi</taxon>
        <taxon>Actinopterygii</taxon>
        <taxon>Neopterygii</taxon>
        <taxon>Teleostei</taxon>
        <taxon>Neoteleostei</taxon>
        <taxon>Acanthomorphata</taxon>
        <taxon>Eupercaria</taxon>
        <taxon>Perciformes</taxon>
        <taxon>Notothenioidei</taxon>
        <taxon>Nototheniidae</taxon>
        <taxon>Dissostichus</taxon>
    </lineage>
</organism>
<proteinExistence type="predicted"/>
<keyword evidence="2" id="KW-1185">Reference proteome</keyword>
<evidence type="ECO:0000313" key="1">
    <source>
        <dbReference type="EMBL" id="KAK1890935.1"/>
    </source>
</evidence>
<evidence type="ECO:0000313" key="2">
    <source>
        <dbReference type="Proteomes" id="UP001228049"/>
    </source>
</evidence>